<dbReference type="AlphaFoldDB" id="A0A848KNM3"/>
<sequence length="181" mass="19142">MEILLLLVSSVLLVIVIVLGFVAWRWSRRIDDHITQPPPPVAVLQGARSVAKGRVLTIEILNPLELAASQNWVAGIASSLAPALVTKIVYERAAKMMKEELGKFGVEAVVQIQTGVPPSQPAASPKASTSKPSPSKPSTPKPPTAKSSTKQTSASRTGEQSLAKARSSAADDETRTAARTD</sequence>
<dbReference type="Proteomes" id="UP000535543">
    <property type="component" value="Unassembled WGS sequence"/>
</dbReference>
<reference evidence="3 4" key="2">
    <citation type="submission" date="2020-06" db="EMBL/GenBank/DDBJ databases">
        <title>Antribacter stalactiti gen. nov., sp. nov., a new member of the family Nacardiaceae isolated from a cave.</title>
        <authorList>
            <person name="Kim I.S."/>
        </authorList>
    </citation>
    <scope>NUCLEOTIDE SEQUENCE [LARGE SCALE GENOMIC DNA]</scope>
    <source>
        <strain evidence="3 4">YC2-7</strain>
    </source>
</reference>
<feature type="compositionally biased region" description="Low complexity" evidence="1">
    <location>
        <begin position="144"/>
        <end position="155"/>
    </location>
</feature>
<evidence type="ECO:0000313" key="3">
    <source>
        <dbReference type="EMBL" id="NMN98534.1"/>
    </source>
</evidence>
<dbReference type="RefSeq" id="WP_169592993.1">
    <property type="nucleotide sequence ID" value="NZ_VCQU01000011.1"/>
</dbReference>
<accession>A0A848KNM3</accession>
<evidence type="ECO:0000256" key="2">
    <source>
        <dbReference type="SAM" id="Phobius"/>
    </source>
</evidence>
<gene>
    <name evidence="3" type="ORF">FGL95_26215</name>
</gene>
<feature type="region of interest" description="Disordered" evidence="1">
    <location>
        <begin position="116"/>
        <end position="181"/>
    </location>
</feature>
<reference evidence="3 4" key="1">
    <citation type="submission" date="2019-05" db="EMBL/GenBank/DDBJ databases">
        <authorList>
            <person name="Lee S.D."/>
        </authorList>
    </citation>
    <scope>NUCLEOTIDE SEQUENCE [LARGE SCALE GENOMIC DNA]</scope>
    <source>
        <strain evidence="3 4">YC2-7</strain>
    </source>
</reference>
<evidence type="ECO:0000313" key="4">
    <source>
        <dbReference type="Proteomes" id="UP000535543"/>
    </source>
</evidence>
<feature type="compositionally biased region" description="Pro residues" evidence="1">
    <location>
        <begin position="134"/>
        <end position="143"/>
    </location>
</feature>
<keyword evidence="2" id="KW-0812">Transmembrane</keyword>
<organism evidence="3 4">
    <name type="scientific">Antrihabitans stalactiti</name>
    <dbReference type="NCBI Taxonomy" id="2584121"/>
    <lineage>
        <taxon>Bacteria</taxon>
        <taxon>Bacillati</taxon>
        <taxon>Actinomycetota</taxon>
        <taxon>Actinomycetes</taxon>
        <taxon>Mycobacteriales</taxon>
        <taxon>Nocardiaceae</taxon>
        <taxon>Antrihabitans</taxon>
    </lineage>
</organism>
<dbReference type="EMBL" id="VCQU01000011">
    <property type="protein sequence ID" value="NMN98534.1"/>
    <property type="molecule type" value="Genomic_DNA"/>
</dbReference>
<proteinExistence type="predicted"/>
<evidence type="ECO:0000256" key="1">
    <source>
        <dbReference type="SAM" id="MobiDB-lite"/>
    </source>
</evidence>
<feature type="compositionally biased region" description="Low complexity" evidence="1">
    <location>
        <begin position="121"/>
        <end position="133"/>
    </location>
</feature>
<protein>
    <submittedName>
        <fullName evidence="3">Uncharacterized protein</fullName>
    </submittedName>
</protein>
<keyword evidence="2" id="KW-1133">Transmembrane helix</keyword>
<keyword evidence="4" id="KW-1185">Reference proteome</keyword>
<feature type="transmembrane region" description="Helical" evidence="2">
    <location>
        <begin position="6"/>
        <end position="24"/>
    </location>
</feature>
<feature type="compositionally biased region" description="Basic and acidic residues" evidence="1">
    <location>
        <begin position="172"/>
        <end position="181"/>
    </location>
</feature>
<comment type="caution">
    <text evidence="3">The sequence shown here is derived from an EMBL/GenBank/DDBJ whole genome shotgun (WGS) entry which is preliminary data.</text>
</comment>
<keyword evidence="2" id="KW-0472">Membrane</keyword>
<name>A0A848KNM3_9NOCA</name>